<dbReference type="Pfam" id="PF10294">
    <property type="entry name" value="Methyltransf_16"/>
    <property type="match status" value="1"/>
</dbReference>
<evidence type="ECO:0000256" key="3">
    <source>
        <dbReference type="ARBA" id="ARBA00022691"/>
    </source>
</evidence>
<organism evidence="5 6">
    <name type="scientific">Leptobrachium leishanense</name>
    <name type="common">Leishan spiny toad</name>
    <dbReference type="NCBI Taxonomy" id="445787"/>
    <lineage>
        <taxon>Eukaryota</taxon>
        <taxon>Metazoa</taxon>
        <taxon>Chordata</taxon>
        <taxon>Craniata</taxon>
        <taxon>Vertebrata</taxon>
        <taxon>Euteleostomi</taxon>
        <taxon>Amphibia</taxon>
        <taxon>Batrachia</taxon>
        <taxon>Anura</taxon>
        <taxon>Pelobatoidea</taxon>
        <taxon>Megophryidae</taxon>
        <taxon>Leptobrachium</taxon>
    </lineage>
</organism>
<reference evidence="5" key="1">
    <citation type="submission" date="2025-08" db="UniProtKB">
        <authorList>
            <consortium name="Ensembl"/>
        </authorList>
    </citation>
    <scope>IDENTIFICATION</scope>
</reference>
<evidence type="ECO:0000256" key="4">
    <source>
        <dbReference type="ARBA" id="ARBA00043988"/>
    </source>
</evidence>
<sequence length="236" mass="26541">MADGRPRVGVREYVFTDQEGDGEENREALRVSIPEVLDFQYGMHVWPCAVVLAQYLWFHRKILSCKTVLEVGAGVSLPGVVAAKCNAKVILSDSADMPRCLQNCHRSCEQNNIAGVPVIGLTWGEISPDLLDLPCIDIILGSDVFYEPKDFEDILVTVRFLMERNQHAQFWTTYQVRSADWSIECLLYKWNMKCRNIPLAIFHADKQSLAGSDLPGRHSVQMLIITLDMEAANTPA</sequence>
<dbReference type="InterPro" id="IPR029063">
    <property type="entry name" value="SAM-dependent_MTases_sf"/>
</dbReference>
<dbReference type="GO" id="GO:0008168">
    <property type="term" value="F:methyltransferase activity"/>
    <property type="evidence" value="ECO:0007669"/>
    <property type="project" value="UniProtKB-KW"/>
</dbReference>
<name>A0A8C5MQT9_9ANUR</name>
<dbReference type="Gene3D" id="3.40.50.150">
    <property type="entry name" value="Vaccinia Virus protein VP39"/>
    <property type="match status" value="1"/>
</dbReference>
<dbReference type="PANTHER" id="PTHR14614">
    <property type="entry name" value="HEPATOCELLULAR CARCINOMA-ASSOCIATED ANTIGEN"/>
    <property type="match status" value="1"/>
</dbReference>
<keyword evidence="6" id="KW-1185">Reference proteome</keyword>
<dbReference type="OrthoDB" id="407325at2759"/>
<dbReference type="PANTHER" id="PTHR14614:SF164">
    <property type="entry name" value="HISTONE-ARGININE METHYLTRANSFERASE METTL23"/>
    <property type="match status" value="1"/>
</dbReference>
<dbReference type="GO" id="GO:0005634">
    <property type="term" value="C:nucleus"/>
    <property type="evidence" value="ECO:0007669"/>
    <property type="project" value="TreeGrafter"/>
</dbReference>
<dbReference type="Ensembl" id="ENSLLET00000017481.1">
    <property type="protein sequence ID" value="ENSLLEP00000016840.1"/>
    <property type="gene ID" value="ENSLLEG00000010711.1"/>
</dbReference>
<keyword evidence="2" id="KW-0808">Transferase</keyword>
<protein>
    <submittedName>
        <fullName evidence="5">Methyltransferase 23, arginine</fullName>
    </submittedName>
</protein>
<keyword evidence="3" id="KW-0949">S-adenosyl-L-methionine</keyword>
<evidence type="ECO:0000313" key="5">
    <source>
        <dbReference type="Ensembl" id="ENSLLEP00000016840.1"/>
    </source>
</evidence>
<dbReference type="GO" id="GO:0005737">
    <property type="term" value="C:cytoplasm"/>
    <property type="evidence" value="ECO:0007669"/>
    <property type="project" value="TreeGrafter"/>
</dbReference>
<accession>A0A8C5MQT9</accession>
<gene>
    <name evidence="5" type="primary">METTL23</name>
</gene>
<keyword evidence="1" id="KW-0489">Methyltransferase</keyword>
<dbReference type="SUPFAM" id="SSF53335">
    <property type="entry name" value="S-adenosyl-L-methionine-dependent methyltransferases"/>
    <property type="match status" value="1"/>
</dbReference>
<reference evidence="5" key="2">
    <citation type="submission" date="2025-09" db="UniProtKB">
        <authorList>
            <consortium name="Ensembl"/>
        </authorList>
    </citation>
    <scope>IDENTIFICATION</scope>
</reference>
<evidence type="ECO:0000313" key="6">
    <source>
        <dbReference type="Proteomes" id="UP000694569"/>
    </source>
</evidence>
<proteinExistence type="inferred from homology"/>
<dbReference type="GeneTree" id="ENSGT00510000048008"/>
<comment type="similarity">
    <text evidence="4">Belongs to the methyltransferase superfamily. METTL23 family.</text>
</comment>
<dbReference type="AlphaFoldDB" id="A0A8C5MQT9"/>
<dbReference type="GO" id="GO:0032259">
    <property type="term" value="P:methylation"/>
    <property type="evidence" value="ECO:0007669"/>
    <property type="project" value="UniProtKB-KW"/>
</dbReference>
<dbReference type="Proteomes" id="UP000694569">
    <property type="component" value="Unplaced"/>
</dbReference>
<dbReference type="InterPro" id="IPR019410">
    <property type="entry name" value="Methyltransf_16"/>
</dbReference>
<evidence type="ECO:0000256" key="1">
    <source>
        <dbReference type="ARBA" id="ARBA00022603"/>
    </source>
</evidence>
<evidence type="ECO:0000256" key="2">
    <source>
        <dbReference type="ARBA" id="ARBA00022679"/>
    </source>
</evidence>